<sequence length="279" mass="30741">MGIKVGAAWSVLVSICLVDITNVATEYTDQDLLQQALLLVDLLKAEYSRVQKENIILRIKLGHCRNYSYQTANRVPNRRQLDYEDGFGEHPNSTLSTATDSSKATTKNTSTVATTATSTPAKASTPSTKPFLSSFTPPTSLSTTILTPPNTQSSKSASNPQEKVQTSKSTGTKVKLRWSKTSSPTNTEKYRTVAISSATENPRSRDPVMEQVASEIVNEVKDFSPAGKISNIKDKRFQHLRRGTTRIYLATSTRYAIPLPENNAFCFFHPESGLCRTLI</sequence>
<accession>A0A5E4PX81</accession>
<dbReference type="Proteomes" id="UP000324832">
    <property type="component" value="Unassembled WGS sequence"/>
</dbReference>
<gene>
    <name evidence="3" type="ORF">LSINAPIS_LOCUS2843</name>
</gene>
<dbReference type="AlphaFoldDB" id="A0A5E4PX81"/>
<dbReference type="EMBL" id="FZQP02000632">
    <property type="protein sequence ID" value="VVC89794.1"/>
    <property type="molecule type" value="Genomic_DNA"/>
</dbReference>
<name>A0A5E4PX81_9NEOP</name>
<feature type="signal peptide" evidence="2">
    <location>
        <begin position="1"/>
        <end position="25"/>
    </location>
</feature>
<organism evidence="3 4">
    <name type="scientific">Leptidea sinapis</name>
    <dbReference type="NCBI Taxonomy" id="189913"/>
    <lineage>
        <taxon>Eukaryota</taxon>
        <taxon>Metazoa</taxon>
        <taxon>Ecdysozoa</taxon>
        <taxon>Arthropoda</taxon>
        <taxon>Hexapoda</taxon>
        <taxon>Insecta</taxon>
        <taxon>Pterygota</taxon>
        <taxon>Neoptera</taxon>
        <taxon>Endopterygota</taxon>
        <taxon>Lepidoptera</taxon>
        <taxon>Glossata</taxon>
        <taxon>Ditrysia</taxon>
        <taxon>Papilionoidea</taxon>
        <taxon>Pieridae</taxon>
        <taxon>Dismorphiinae</taxon>
        <taxon>Leptidea</taxon>
    </lineage>
</organism>
<feature type="chain" id="PRO_5022818548" evidence="2">
    <location>
        <begin position="26"/>
        <end position="279"/>
    </location>
</feature>
<evidence type="ECO:0000256" key="2">
    <source>
        <dbReference type="SAM" id="SignalP"/>
    </source>
</evidence>
<evidence type="ECO:0000313" key="4">
    <source>
        <dbReference type="Proteomes" id="UP000324832"/>
    </source>
</evidence>
<feature type="compositionally biased region" description="Low complexity" evidence="1">
    <location>
        <begin position="93"/>
        <end position="149"/>
    </location>
</feature>
<protein>
    <submittedName>
        <fullName evidence="3">Uncharacterized protein</fullName>
    </submittedName>
</protein>
<keyword evidence="4" id="KW-1185">Reference proteome</keyword>
<reference evidence="3 4" key="1">
    <citation type="submission" date="2017-07" db="EMBL/GenBank/DDBJ databases">
        <authorList>
            <person name="Talla V."/>
            <person name="Backstrom N."/>
        </authorList>
    </citation>
    <scope>NUCLEOTIDE SEQUENCE [LARGE SCALE GENOMIC DNA]</scope>
</reference>
<evidence type="ECO:0000313" key="3">
    <source>
        <dbReference type="EMBL" id="VVC89794.1"/>
    </source>
</evidence>
<evidence type="ECO:0000256" key="1">
    <source>
        <dbReference type="SAM" id="MobiDB-lite"/>
    </source>
</evidence>
<keyword evidence="2" id="KW-0732">Signal</keyword>
<feature type="compositionally biased region" description="Polar residues" evidence="1">
    <location>
        <begin position="150"/>
        <end position="172"/>
    </location>
</feature>
<feature type="region of interest" description="Disordered" evidence="1">
    <location>
        <begin position="82"/>
        <end position="187"/>
    </location>
</feature>
<proteinExistence type="predicted"/>